<gene>
    <name evidence="1" type="ORF">NQ176_g9428</name>
</gene>
<comment type="caution">
    <text evidence="1">The sequence shown here is derived from an EMBL/GenBank/DDBJ whole genome shotgun (WGS) entry which is preliminary data.</text>
</comment>
<protein>
    <submittedName>
        <fullName evidence="1">Uncharacterized protein</fullName>
    </submittedName>
</protein>
<dbReference type="EMBL" id="JANJQO010002149">
    <property type="protein sequence ID" value="KAJ2967932.1"/>
    <property type="molecule type" value="Genomic_DNA"/>
</dbReference>
<sequence length="202" mass="22719">MRDSHNNAGAHPTTRFLEDPNLTFQAVPRLGYPLSAQSPASSPPDEELPTQPRSSLSTPSHHRLQHLVRRIEQEYLSLFAGQTIYFLTTQISAIPALEFSYPQTWLRFLFPLLQLLNLLTFGLWSKVGRLTHYAFDAVLLSAFLAGMKRSTGLTVSSFKTEKLAGDNKEANKWIDKYLGVGEWVMDQSVAIAGSSSFFERTR</sequence>
<name>A0ACC1MLP4_9HYPO</name>
<proteinExistence type="predicted"/>
<organism evidence="1 2">
    <name type="scientific">Zarea fungicola</name>
    <dbReference type="NCBI Taxonomy" id="93591"/>
    <lineage>
        <taxon>Eukaryota</taxon>
        <taxon>Fungi</taxon>
        <taxon>Dikarya</taxon>
        <taxon>Ascomycota</taxon>
        <taxon>Pezizomycotina</taxon>
        <taxon>Sordariomycetes</taxon>
        <taxon>Hypocreomycetidae</taxon>
        <taxon>Hypocreales</taxon>
        <taxon>Cordycipitaceae</taxon>
        <taxon>Zarea</taxon>
    </lineage>
</organism>
<evidence type="ECO:0000313" key="1">
    <source>
        <dbReference type="EMBL" id="KAJ2967932.1"/>
    </source>
</evidence>
<evidence type="ECO:0000313" key="2">
    <source>
        <dbReference type="Proteomes" id="UP001143910"/>
    </source>
</evidence>
<reference evidence="1" key="1">
    <citation type="submission" date="2022-08" db="EMBL/GenBank/DDBJ databases">
        <title>Genome Sequence of Lecanicillium fungicola.</title>
        <authorList>
            <person name="Buettner E."/>
        </authorList>
    </citation>
    <scope>NUCLEOTIDE SEQUENCE</scope>
    <source>
        <strain evidence="1">Babe33</strain>
    </source>
</reference>
<dbReference type="Proteomes" id="UP001143910">
    <property type="component" value="Unassembled WGS sequence"/>
</dbReference>
<keyword evidence="2" id="KW-1185">Reference proteome</keyword>
<accession>A0ACC1MLP4</accession>